<dbReference type="PANTHER" id="PTHR30126:SF40">
    <property type="entry name" value="HTH-TYPE TRANSCRIPTIONAL REGULATOR GLTR"/>
    <property type="match status" value="1"/>
</dbReference>
<dbReference type="InterPro" id="IPR000847">
    <property type="entry name" value="LysR_HTH_N"/>
</dbReference>
<dbReference type="Proteomes" id="UP000184206">
    <property type="component" value="Unassembled WGS sequence"/>
</dbReference>
<dbReference type="SUPFAM" id="SSF53850">
    <property type="entry name" value="Periplasmic binding protein-like II"/>
    <property type="match status" value="1"/>
</dbReference>
<evidence type="ECO:0000256" key="2">
    <source>
        <dbReference type="ARBA" id="ARBA00023015"/>
    </source>
</evidence>
<keyword evidence="7" id="KW-1185">Reference proteome</keyword>
<evidence type="ECO:0000256" key="4">
    <source>
        <dbReference type="ARBA" id="ARBA00023163"/>
    </source>
</evidence>
<dbReference type="InterPro" id="IPR036388">
    <property type="entry name" value="WH-like_DNA-bd_sf"/>
</dbReference>
<protein>
    <submittedName>
        <fullName evidence="6">Transcriptional regulator, LysR family</fullName>
    </submittedName>
</protein>
<dbReference type="GO" id="GO:0003700">
    <property type="term" value="F:DNA-binding transcription factor activity"/>
    <property type="evidence" value="ECO:0007669"/>
    <property type="project" value="InterPro"/>
</dbReference>
<dbReference type="Pfam" id="PF00126">
    <property type="entry name" value="HTH_1"/>
    <property type="match status" value="1"/>
</dbReference>
<dbReference type="GO" id="GO:0000976">
    <property type="term" value="F:transcription cis-regulatory region binding"/>
    <property type="evidence" value="ECO:0007669"/>
    <property type="project" value="TreeGrafter"/>
</dbReference>
<evidence type="ECO:0000259" key="5">
    <source>
        <dbReference type="PROSITE" id="PS50931"/>
    </source>
</evidence>
<accession>A0A1M7HMF6</accession>
<dbReference type="EMBL" id="FRCF01000008">
    <property type="protein sequence ID" value="SHM29702.1"/>
    <property type="molecule type" value="Genomic_DNA"/>
</dbReference>
<dbReference type="PANTHER" id="PTHR30126">
    <property type="entry name" value="HTH-TYPE TRANSCRIPTIONAL REGULATOR"/>
    <property type="match status" value="1"/>
</dbReference>
<dbReference type="Gene3D" id="1.10.10.10">
    <property type="entry name" value="Winged helix-like DNA-binding domain superfamily/Winged helix DNA-binding domain"/>
    <property type="match status" value="1"/>
</dbReference>
<comment type="similarity">
    <text evidence="1">Belongs to the LysR transcriptional regulatory family.</text>
</comment>
<dbReference type="STRING" id="1123231.SAMN02745189_01913"/>
<dbReference type="FunFam" id="1.10.10.10:FF:000001">
    <property type="entry name" value="LysR family transcriptional regulator"/>
    <property type="match status" value="1"/>
</dbReference>
<dbReference type="Gene3D" id="3.40.190.290">
    <property type="match status" value="1"/>
</dbReference>
<gene>
    <name evidence="6" type="ORF">SAMN02745189_01913</name>
</gene>
<dbReference type="PRINTS" id="PR00039">
    <property type="entry name" value="HTHLYSR"/>
</dbReference>
<dbReference type="InterPro" id="IPR036390">
    <property type="entry name" value="WH_DNA-bd_sf"/>
</dbReference>
<dbReference type="InterPro" id="IPR005119">
    <property type="entry name" value="LysR_subst-bd"/>
</dbReference>
<keyword evidence="4" id="KW-0804">Transcription</keyword>
<evidence type="ECO:0000256" key="3">
    <source>
        <dbReference type="ARBA" id="ARBA00023125"/>
    </source>
</evidence>
<dbReference type="SUPFAM" id="SSF46785">
    <property type="entry name" value="Winged helix' DNA-binding domain"/>
    <property type="match status" value="1"/>
</dbReference>
<dbReference type="RefSeq" id="WP_072710346.1">
    <property type="nucleotide sequence ID" value="NZ_FRCF01000008.1"/>
</dbReference>
<dbReference type="Pfam" id="PF03466">
    <property type="entry name" value="LysR_substrate"/>
    <property type="match status" value="1"/>
</dbReference>
<name>A0A1M7HMF6_9BACL</name>
<dbReference type="OrthoDB" id="9803735at2"/>
<evidence type="ECO:0000313" key="7">
    <source>
        <dbReference type="Proteomes" id="UP000184206"/>
    </source>
</evidence>
<keyword evidence="3" id="KW-0238">DNA-binding</keyword>
<keyword evidence="2" id="KW-0805">Transcription regulation</keyword>
<dbReference type="PROSITE" id="PS50931">
    <property type="entry name" value="HTH_LYSR"/>
    <property type="match status" value="1"/>
</dbReference>
<proteinExistence type="inferred from homology"/>
<feature type="domain" description="HTH lysR-type" evidence="5">
    <location>
        <begin position="1"/>
        <end position="58"/>
    </location>
</feature>
<dbReference type="AlphaFoldDB" id="A0A1M7HMF6"/>
<reference evidence="6 7" key="1">
    <citation type="submission" date="2016-11" db="EMBL/GenBank/DDBJ databases">
        <authorList>
            <person name="Jaros S."/>
            <person name="Januszkiewicz K."/>
            <person name="Wedrychowicz H."/>
        </authorList>
    </citation>
    <scope>NUCLEOTIDE SEQUENCE [LARGE SCALE GENOMIC DNA]</scope>
    <source>
        <strain evidence="6 7">DSM 16010</strain>
    </source>
</reference>
<evidence type="ECO:0000256" key="1">
    <source>
        <dbReference type="ARBA" id="ARBA00009437"/>
    </source>
</evidence>
<evidence type="ECO:0000313" key="6">
    <source>
        <dbReference type="EMBL" id="SHM29702.1"/>
    </source>
</evidence>
<sequence length="288" mass="32003">MEFKDLRIFQSVAAHGSISRAAKSLNYVQSYVTARIKALEAELDTQLFTRHSKGTRLTSEGEKLQVYAERIIKTMDDINKAFHDTEEPSGRLNIGTVETITKLPEILSMFRGLYPDVSLSIDSDVTAKVAAKVVDETLDCAFVSGFGRHPAIHKAELFQEQLVLVSSDGGASLDDLKEKPMLVFKEGCNYRRNLERWLGDEGVEGEKIVEFGTLETIIGSVKSGLGISLVPVSTVAASLSAEELYGYELPDQYSEISTDFIWHKDAFLTASMNKFIETVNEYKENNIS</sequence>
<organism evidence="6 7">
    <name type="scientific">Lacicoccus alkaliphilus DSM 16010</name>
    <dbReference type="NCBI Taxonomy" id="1123231"/>
    <lineage>
        <taxon>Bacteria</taxon>
        <taxon>Bacillati</taxon>
        <taxon>Bacillota</taxon>
        <taxon>Bacilli</taxon>
        <taxon>Bacillales</taxon>
        <taxon>Salinicoccaceae</taxon>
        <taxon>Lacicoccus</taxon>
    </lineage>
</organism>